<protein>
    <submittedName>
        <fullName evidence="1">Myb-like domain, Myb/SANT-like DNA-binding domain protein</fullName>
    </submittedName>
</protein>
<accession>A0A2U1QH47</accession>
<dbReference type="PANTHER" id="PTHR45023:SF13">
    <property type="entry name" value="PUTATIVE-RELATED"/>
    <property type="match status" value="1"/>
</dbReference>
<sequence>MTTCATASDEDVQVIKGNTKTKADKKAWTSVEDVALARAWIHISTCKKIGMEQGREKFWERILEHFKDTMGETPRTRHGLNTKWKTMNAAMGVFNGLYIQQVTNANVATPKFYNRLCSVPNRCSVVYYRRGGFKVSVTKLRFPWRWLFFNPLCNLINPKKVMIFLFDELDYVGASMDVDDSFDYSNAFHQGAFTGVDITAMSGRLSNGITINEPNPVLEMETRCLQHTLMSRDVTGKGKRKMDDILTSTGSHAVGGHRVAEVLSLCSNHVADAALAFVTDDSPQVSHTYPSNTYECQGFVDVVKMSNQTAIWGRQHILRANENAVSGI</sequence>
<name>A0A2U1QH47_ARTAN</name>
<reference evidence="1 2" key="1">
    <citation type="journal article" date="2018" name="Mol. Plant">
        <title>The genome of Artemisia annua provides insight into the evolution of Asteraceae family and artemisinin biosynthesis.</title>
        <authorList>
            <person name="Shen Q."/>
            <person name="Zhang L."/>
            <person name="Liao Z."/>
            <person name="Wang S."/>
            <person name="Yan T."/>
            <person name="Shi P."/>
            <person name="Liu M."/>
            <person name="Fu X."/>
            <person name="Pan Q."/>
            <person name="Wang Y."/>
            <person name="Lv Z."/>
            <person name="Lu X."/>
            <person name="Zhang F."/>
            <person name="Jiang W."/>
            <person name="Ma Y."/>
            <person name="Chen M."/>
            <person name="Hao X."/>
            <person name="Li L."/>
            <person name="Tang Y."/>
            <person name="Lv G."/>
            <person name="Zhou Y."/>
            <person name="Sun X."/>
            <person name="Brodelius P.E."/>
            <person name="Rose J.K.C."/>
            <person name="Tang K."/>
        </authorList>
    </citation>
    <scope>NUCLEOTIDE SEQUENCE [LARGE SCALE GENOMIC DNA]</scope>
    <source>
        <strain evidence="2">cv. Huhao1</strain>
        <tissue evidence="1">Leaf</tissue>
    </source>
</reference>
<evidence type="ECO:0000313" key="2">
    <source>
        <dbReference type="Proteomes" id="UP000245207"/>
    </source>
</evidence>
<dbReference type="EMBL" id="PKPP01000130">
    <property type="protein sequence ID" value="PWA97308.1"/>
    <property type="molecule type" value="Genomic_DNA"/>
</dbReference>
<organism evidence="1 2">
    <name type="scientific">Artemisia annua</name>
    <name type="common">Sweet wormwood</name>
    <dbReference type="NCBI Taxonomy" id="35608"/>
    <lineage>
        <taxon>Eukaryota</taxon>
        <taxon>Viridiplantae</taxon>
        <taxon>Streptophyta</taxon>
        <taxon>Embryophyta</taxon>
        <taxon>Tracheophyta</taxon>
        <taxon>Spermatophyta</taxon>
        <taxon>Magnoliopsida</taxon>
        <taxon>eudicotyledons</taxon>
        <taxon>Gunneridae</taxon>
        <taxon>Pentapetalae</taxon>
        <taxon>asterids</taxon>
        <taxon>campanulids</taxon>
        <taxon>Asterales</taxon>
        <taxon>Asteraceae</taxon>
        <taxon>Asteroideae</taxon>
        <taxon>Anthemideae</taxon>
        <taxon>Artemisiinae</taxon>
        <taxon>Artemisia</taxon>
    </lineage>
</organism>
<keyword evidence="1" id="KW-0238">DNA-binding</keyword>
<keyword evidence="2" id="KW-1185">Reference proteome</keyword>
<dbReference type="PANTHER" id="PTHR45023">
    <property type="match status" value="1"/>
</dbReference>
<gene>
    <name evidence="1" type="ORF">CTI12_AA030140</name>
</gene>
<dbReference type="GO" id="GO:0003677">
    <property type="term" value="F:DNA binding"/>
    <property type="evidence" value="ECO:0007669"/>
    <property type="project" value="UniProtKB-KW"/>
</dbReference>
<dbReference type="Proteomes" id="UP000245207">
    <property type="component" value="Unassembled WGS sequence"/>
</dbReference>
<dbReference type="AlphaFoldDB" id="A0A2U1QH47"/>
<comment type="caution">
    <text evidence="1">The sequence shown here is derived from an EMBL/GenBank/DDBJ whole genome shotgun (WGS) entry which is preliminary data.</text>
</comment>
<proteinExistence type="predicted"/>
<evidence type="ECO:0000313" key="1">
    <source>
        <dbReference type="EMBL" id="PWA97308.1"/>
    </source>
</evidence>